<proteinExistence type="inferred from homology"/>
<keyword evidence="9" id="KW-0808">Transferase</keyword>
<dbReference type="FunFam" id="3.40.640.10:FF:000114">
    <property type="entry name" value="Transcriptional regulator, GntR family"/>
    <property type="match status" value="1"/>
</dbReference>
<name>A0A329MEN3_9BACL</name>
<dbReference type="GO" id="GO:0030170">
    <property type="term" value="F:pyridoxal phosphate binding"/>
    <property type="evidence" value="ECO:0007669"/>
    <property type="project" value="InterPro"/>
</dbReference>
<organism evidence="9 10">
    <name type="scientific">Paenibacillus contaminans</name>
    <dbReference type="NCBI Taxonomy" id="450362"/>
    <lineage>
        <taxon>Bacteria</taxon>
        <taxon>Bacillati</taxon>
        <taxon>Bacillota</taxon>
        <taxon>Bacilli</taxon>
        <taxon>Bacillales</taxon>
        <taxon>Paenibacillaceae</taxon>
        <taxon>Paenibacillus</taxon>
    </lineage>
</organism>
<dbReference type="CDD" id="cd00609">
    <property type="entry name" value="AAT_like"/>
    <property type="match status" value="1"/>
</dbReference>
<dbReference type="SMART" id="SM00345">
    <property type="entry name" value="HTH_GNTR"/>
    <property type="match status" value="1"/>
</dbReference>
<dbReference type="GO" id="GO:0003700">
    <property type="term" value="F:DNA-binding transcription factor activity"/>
    <property type="evidence" value="ECO:0007669"/>
    <property type="project" value="InterPro"/>
</dbReference>
<keyword evidence="4" id="KW-0663">Pyridoxal phosphate</keyword>
<dbReference type="Gene3D" id="1.10.10.10">
    <property type="entry name" value="Winged helix-like DNA-binding domain superfamily/Winged helix DNA-binding domain"/>
    <property type="match status" value="1"/>
</dbReference>
<evidence type="ECO:0000256" key="4">
    <source>
        <dbReference type="ARBA" id="ARBA00022898"/>
    </source>
</evidence>
<dbReference type="InterPro" id="IPR036388">
    <property type="entry name" value="WH-like_DNA-bd_sf"/>
</dbReference>
<dbReference type="PANTHER" id="PTHR46577">
    <property type="entry name" value="HTH-TYPE TRANSCRIPTIONAL REGULATORY PROTEIN GABR"/>
    <property type="match status" value="1"/>
</dbReference>
<evidence type="ECO:0000256" key="7">
    <source>
        <dbReference type="ARBA" id="ARBA00023163"/>
    </source>
</evidence>
<dbReference type="OrthoDB" id="9802601at2"/>
<keyword evidence="7" id="KW-0804">Transcription</keyword>
<evidence type="ECO:0000256" key="1">
    <source>
        <dbReference type="ARBA" id="ARBA00001933"/>
    </source>
</evidence>
<dbReference type="InterPro" id="IPR004839">
    <property type="entry name" value="Aminotransferase_I/II_large"/>
</dbReference>
<dbReference type="InterPro" id="IPR051446">
    <property type="entry name" value="HTH_trans_reg/aminotransferase"/>
</dbReference>
<dbReference type="Gene3D" id="3.40.640.10">
    <property type="entry name" value="Type I PLP-dependent aspartate aminotransferase-like (Major domain)"/>
    <property type="match status" value="1"/>
</dbReference>
<keyword evidence="5" id="KW-0805">Transcription regulation</keyword>
<protein>
    <submittedName>
        <fullName evidence="9">PLP-dependent aminotransferase family protein</fullName>
    </submittedName>
</protein>
<feature type="domain" description="HTH gntR-type" evidence="8">
    <location>
        <begin position="1"/>
        <end position="69"/>
    </location>
</feature>
<gene>
    <name evidence="9" type="ORF">DQG23_26590</name>
</gene>
<dbReference type="GO" id="GO:0003677">
    <property type="term" value="F:DNA binding"/>
    <property type="evidence" value="ECO:0007669"/>
    <property type="project" value="UniProtKB-KW"/>
</dbReference>
<evidence type="ECO:0000256" key="5">
    <source>
        <dbReference type="ARBA" id="ARBA00023015"/>
    </source>
</evidence>
<reference evidence="9 10" key="1">
    <citation type="journal article" date="2009" name="Int. J. Syst. Evol. Microbiol.">
        <title>Paenibacillus contaminans sp. nov., isolated from a contaminated laboratory plate.</title>
        <authorList>
            <person name="Chou J.H."/>
            <person name="Lee J.H."/>
            <person name="Lin M.C."/>
            <person name="Chang P.S."/>
            <person name="Arun A.B."/>
            <person name="Young C.C."/>
            <person name="Chen W.M."/>
        </authorList>
    </citation>
    <scope>NUCLEOTIDE SEQUENCE [LARGE SCALE GENOMIC DNA]</scope>
    <source>
        <strain evidence="9 10">CKOBP-6</strain>
    </source>
</reference>
<comment type="cofactor">
    <cofactor evidence="1">
        <name>pyridoxal 5'-phosphate</name>
        <dbReference type="ChEBI" id="CHEBI:597326"/>
    </cofactor>
</comment>
<dbReference type="Pfam" id="PF00155">
    <property type="entry name" value="Aminotran_1_2"/>
    <property type="match status" value="1"/>
</dbReference>
<keyword evidence="6" id="KW-0238">DNA-binding</keyword>
<evidence type="ECO:0000256" key="6">
    <source>
        <dbReference type="ARBA" id="ARBA00023125"/>
    </source>
</evidence>
<dbReference type="SUPFAM" id="SSF53383">
    <property type="entry name" value="PLP-dependent transferases"/>
    <property type="match status" value="1"/>
</dbReference>
<dbReference type="PANTHER" id="PTHR46577:SF1">
    <property type="entry name" value="HTH-TYPE TRANSCRIPTIONAL REGULATORY PROTEIN GABR"/>
    <property type="match status" value="1"/>
</dbReference>
<dbReference type="Proteomes" id="UP000250369">
    <property type="component" value="Unassembled WGS sequence"/>
</dbReference>
<dbReference type="EMBL" id="QMFB01000018">
    <property type="protein sequence ID" value="RAV17696.1"/>
    <property type="molecule type" value="Genomic_DNA"/>
</dbReference>
<dbReference type="InterPro" id="IPR015421">
    <property type="entry name" value="PyrdxlP-dep_Trfase_major"/>
</dbReference>
<accession>A0A329MEN3</accession>
<dbReference type="InterPro" id="IPR015424">
    <property type="entry name" value="PyrdxlP-dep_Trfase"/>
</dbReference>
<comment type="caution">
    <text evidence="9">The sequence shown here is derived from an EMBL/GenBank/DDBJ whole genome shotgun (WGS) entry which is preliminary data.</text>
</comment>
<dbReference type="RefSeq" id="WP_113034062.1">
    <property type="nucleotide sequence ID" value="NZ_QMFB01000018.1"/>
</dbReference>
<dbReference type="Pfam" id="PF00392">
    <property type="entry name" value="GntR"/>
    <property type="match status" value="1"/>
</dbReference>
<evidence type="ECO:0000259" key="8">
    <source>
        <dbReference type="PROSITE" id="PS50949"/>
    </source>
</evidence>
<evidence type="ECO:0000256" key="3">
    <source>
        <dbReference type="ARBA" id="ARBA00022576"/>
    </source>
</evidence>
<evidence type="ECO:0000313" key="10">
    <source>
        <dbReference type="Proteomes" id="UP000250369"/>
    </source>
</evidence>
<dbReference type="InterPro" id="IPR036390">
    <property type="entry name" value="WH_DNA-bd_sf"/>
</dbReference>
<comment type="similarity">
    <text evidence="2">In the C-terminal section; belongs to the class-I pyridoxal-phosphate-dependent aminotransferase family.</text>
</comment>
<dbReference type="SUPFAM" id="SSF46785">
    <property type="entry name" value="Winged helix' DNA-binding domain"/>
    <property type="match status" value="1"/>
</dbReference>
<evidence type="ECO:0000256" key="2">
    <source>
        <dbReference type="ARBA" id="ARBA00005384"/>
    </source>
</evidence>
<dbReference type="InterPro" id="IPR000524">
    <property type="entry name" value="Tscrpt_reg_HTH_GntR"/>
</dbReference>
<dbReference type="AlphaFoldDB" id="A0A329MEN3"/>
<evidence type="ECO:0000313" key="9">
    <source>
        <dbReference type="EMBL" id="RAV17696.1"/>
    </source>
</evidence>
<dbReference type="GO" id="GO:0008483">
    <property type="term" value="F:transaminase activity"/>
    <property type="evidence" value="ECO:0007669"/>
    <property type="project" value="UniProtKB-KW"/>
</dbReference>
<dbReference type="PROSITE" id="PS50949">
    <property type="entry name" value="HTH_GNTR"/>
    <property type="match status" value="1"/>
</dbReference>
<dbReference type="CDD" id="cd07377">
    <property type="entry name" value="WHTH_GntR"/>
    <property type="match status" value="1"/>
</dbReference>
<keyword evidence="3 9" id="KW-0032">Aminotransferase</keyword>
<sequence length="454" mass="52391">MHKYMHLFNELEAGIQNSTFKQGSKLPSIRELAERYRYSKSTVLAALEELERRHMIYSVPKSGYYVVQTADKREVQGRCSIDFAASSPDPELFPYLDFQHCINKAIDMYKNDLFIYGTTKGLPSLLSVIRKELAYSQVFAQERNIVITSGVQLALALLTSMPFPNGKKTVLIEQPGYHLFIDHLLLHQVPVEGIYRTADGVDMDRLEHLFKTKDIKFFYTIPRFHPPLGTSYTERQKKEMVELARKYDVYLVEDDYMADWEQNSKADPLYAYDLDSRVIYLKSYSKIVFPGLRIGAAVLPEAMVEMFTRYKRSIDIDSSMLSQGALEIYIKSGMFARHKEKLQESYARRARKLDDVLKQEALNSGGAFTYRSIKNPSIHTHLVLDERVSIPGVISRLKKQKIWLEPMDRHYLPGYMQNHLLKLNASKVKETDIESGIIQLGEALRKELSKMKAK</sequence>
<keyword evidence="10" id="KW-1185">Reference proteome</keyword>